<sequence length="381" mass="42183">MSAVPDLRVVQELDEDPAGLLLSVERCLRRYCVLPSEHAYVAVALWVATTHVLPAFDYAPRLVARSAEKRSGESRLVEVVAGLVHSPLRTVNVSAPYIFRSLGVDHPPTILLDEADALFGTKVKAEQNEDLRGLLNAGHQRGLTYGRCEGPNRVPTDFPTFAMALVAGIGSMPDTIEDRAVVLAMRRRKDSEVVSSFRQKRDGPGLETLRDRLHDWGEEAVSQLEGAEPTMPPGVDDRAADTWEPLLAVADCVGGDWPDRARAAATHFVLATEDDDQAQSIGVQLLADIRRVFEKFDDSEISSHRLVHALEDDDAAPWGDMNLNPSKLGRHLARYGIRTGHTRDKSKRVYRREDFEDAWERYLPSSPAPAAEELQQSPPTT</sequence>
<evidence type="ECO:0000313" key="4">
    <source>
        <dbReference type="Proteomes" id="UP001500427"/>
    </source>
</evidence>
<keyword evidence="4" id="KW-1185">Reference proteome</keyword>
<organism evidence="3 4">
    <name type="scientific">Terrabacter aeriphilus</name>
    <dbReference type="NCBI Taxonomy" id="515662"/>
    <lineage>
        <taxon>Bacteria</taxon>
        <taxon>Bacillati</taxon>
        <taxon>Actinomycetota</taxon>
        <taxon>Actinomycetes</taxon>
        <taxon>Micrococcales</taxon>
        <taxon>Intrasporangiaceae</taxon>
        <taxon>Terrabacter</taxon>
    </lineage>
</organism>
<dbReference type="Pfam" id="PF12307">
    <property type="entry name" value="DUF3631"/>
    <property type="match status" value="1"/>
</dbReference>
<feature type="domain" description="DUF3631" evidence="2">
    <location>
        <begin position="185"/>
        <end position="362"/>
    </location>
</feature>
<comment type="caution">
    <text evidence="3">The sequence shown here is derived from an EMBL/GenBank/DDBJ whole genome shotgun (WGS) entry which is preliminary data.</text>
</comment>
<evidence type="ECO:0000256" key="1">
    <source>
        <dbReference type="SAM" id="MobiDB-lite"/>
    </source>
</evidence>
<proteinExistence type="predicted"/>
<dbReference type="Proteomes" id="UP001500427">
    <property type="component" value="Unassembled WGS sequence"/>
</dbReference>
<accession>A0ABP9JBV2</accession>
<dbReference type="EMBL" id="BAABIW010000013">
    <property type="protein sequence ID" value="GAA5025330.1"/>
    <property type="molecule type" value="Genomic_DNA"/>
</dbReference>
<dbReference type="InterPro" id="IPR022081">
    <property type="entry name" value="DUF3631"/>
</dbReference>
<protein>
    <submittedName>
        <fullName evidence="3">DUF3631 domain-containing protein</fullName>
    </submittedName>
</protein>
<evidence type="ECO:0000259" key="2">
    <source>
        <dbReference type="Pfam" id="PF12307"/>
    </source>
</evidence>
<evidence type="ECO:0000313" key="3">
    <source>
        <dbReference type="EMBL" id="GAA5025330.1"/>
    </source>
</evidence>
<name>A0ABP9JBV2_9MICO</name>
<reference evidence="4" key="1">
    <citation type="journal article" date="2019" name="Int. J. Syst. Evol. Microbiol.">
        <title>The Global Catalogue of Microorganisms (GCM) 10K type strain sequencing project: providing services to taxonomists for standard genome sequencing and annotation.</title>
        <authorList>
            <consortium name="The Broad Institute Genomics Platform"/>
            <consortium name="The Broad Institute Genome Sequencing Center for Infectious Disease"/>
            <person name="Wu L."/>
            <person name="Ma J."/>
        </authorList>
    </citation>
    <scope>NUCLEOTIDE SEQUENCE [LARGE SCALE GENOMIC DNA]</scope>
    <source>
        <strain evidence="4">JCM 17687</strain>
    </source>
</reference>
<gene>
    <name evidence="3" type="ORF">GCM10023258_18160</name>
</gene>
<feature type="region of interest" description="Disordered" evidence="1">
    <location>
        <begin position="362"/>
        <end position="381"/>
    </location>
</feature>
<dbReference type="RefSeq" id="WP_345507150.1">
    <property type="nucleotide sequence ID" value="NZ_BAABIW010000013.1"/>
</dbReference>